<dbReference type="GeneID" id="100402937"/>
<keyword evidence="3" id="KW-0964">Secreted</keyword>
<evidence type="ECO:0000256" key="6">
    <source>
        <dbReference type="ARBA" id="ARBA00022729"/>
    </source>
</evidence>
<evidence type="ECO:0000313" key="10">
    <source>
        <dbReference type="Proteomes" id="UP000008225"/>
    </source>
</evidence>
<reference evidence="9" key="3">
    <citation type="submission" date="2025-09" db="UniProtKB">
        <authorList>
            <consortium name="Ensembl"/>
        </authorList>
    </citation>
    <scope>IDENTIFICATION</scope>
</reference>
<dbReference type="GO" id="GO:0004869">
    <property type="term" value="F:cysteine-type endopeptidase inhibitor activity"/>
    <property type="evidence" value="ECO:0007669"/>
    <property type="project" value="UniProtKB-KW"/>
</dbReference>
<keyword evidence="7" id="KW-1015">Disulfide bond</keyword>
<evidence type="ECO:0000256" key="7">
    <source>
        <dbReference type="ARBA" id="ARBA00023157"/>
    </source>
</evidence>
<reference evidence="9" key="2">
    <citation type="submission" date="2025-08" db="UniProtKB">
        <authorList>
            <consortium name="Ensembl"/>
        </authorList>
    </citation>
    <scope>IDENTIFICATION</scope>
</reference>
<keyword evidence="10" id="KW-1185">Reference proteome</keyword>
<dbReference type="Pfam" id="PF00031">
    <property type="entry name" value="Cystatin"/>
    <property type="match status" value="1"/>
</dbReference>
<dbReference type="Gene3D" id="3.10.450.10">
    <property type="match status" value="1"/>
</dbReference>
<keyword evidence="5" id="KW-0789">Thiol protease inhibitor</keyword>
<sequence length="217" mass="24712">MCVACMPVGPRLCDLLLALFGDDGRNTVGEWREALDRGTSRREGPAAQGPCCAVLRGVRAGKDVTGSSGDLPSPKHSRPLVPTLETAMWWKVPLLVGFFMLGTHVCSCKFVDTDKNLKYFASAVEYAVFQFNEDQEDEFAYKFLRVHRSQHKTRTWIYLMDLTMGRTVCKKHDEDIDNCPLQEGTEETMVRCTFIVDVRWWSSQFTLLNSTCGERRW</sequence>
<evidence type="ECO:0000256" key="5">
    <source>
        <dbReference type="ARBA" id="ARBA00022704"/>
    </source>
</evidence>
<dbReference type="Proteomes" id="UP000008225">
    <property type="component" value="Chromosome 5"/>
</dbReference>
<dbReference type="SUPFAM" id="SSF54403">
    <property type="entry name" value="Cystatin/monellin"/>
    <property type="match status" value="1"/>
</dbReference>
<dbReference type="GeneTree" id="ENSGT00940000162636"/>
<keyword evidence="4" id="KW-0646">Protease inhibitor</keyword>
<protein>
    <recommendedName>
        <fullName evidence="8">Cystatin domain-containing protein</fullName>
    </recommendedName>
</protein>
<accession>A0A8I3X380</accession>
<dbReference type="PANTHER" id="PTHR47393:SF1">
    <property type="entry name" value="CYSTATIN-12"/>
    <property type="match status" value="1"/>
</dbReference>
<dbReference type="AlphaFoldDB" id="A0A8I3X380"/>
<evidence type="ECO:0000256" key="2">
    <source>
        <dbReference type="ARBA" id="ARBA00009403"/>
    </source>
</evidence>
<organism evidence="9 10">
    <name type="scientific">Callithrix jacchus</name>
    <name type="common">White-tufted-ear marmoset</name>
    <name type="synonym">Simia Jacchus</name>
    <dbReference type="NCBI Taxonomy" id="9483"/>
    <lineage>
        <taxon>Eukaryota</taxon>
        <taxon>Metazoa</taxon>
        <taxon>Chordata</taxon>
        <taxon>Craniata</taxon>
        <taxon>Vertebrata</taxon>
        <taxon>Euteleostomi</taxon>
        <taxon>Mammalia</taxon>
        <taxon>Eutheria</taxon>
        <taxon>Euarchontoglires</taxon>
        <taxon>Primates</taxon>
        <taxon>Haplorrhini</taxon>
        <taxon>Platyrrhini</taxon>
        <taxon>Cebidae</taxon>
        <taxon>Callitrichinae</taxon>
        <taxon>Callithrix</taxon>
        <taxon>Callithrix</taxon>
    </lineage>
</organism>
<proteinExistence type="inferred from homology"/>
<evidence type="ECO:0000256" key="3">
    <source>
        <dbReference type="ARBA" id="ARBA00022525"/>
    </source>
</evidence>
<reference evidence="9 10" key="1">
    <citation type="submission" date="2009-03" db="EMBL/GenBank/DDBJ databases">
        <authorList>
            <person name="Warren W."/>
            <person name="Ye L."/>
            <person name="Minx P."/>
            <person name="Worley K."/>
            <person name="Gibbs R."/>
            <person name="Wilson R.K."/>
        </authorList>
    </citation>
    <scope>NUCLEOTIDE SEQUENCE [LARGE SCALE GENOMIC DNA]</scope>
</reference>
<dbReference type="OMA" id="RTWIYLM"/>
<comment type="similarity">
    <text evidence="2">Belongs to the cystatin family.</text>
</comment>
<dbReference type="SMART" id="SM00043">
    <property type="entry name" value="CY"/>
    <property type="match status" value="1"/>
</dbReference>
<evidence type="ECO:0000256" key="4">
    <source>
        <dbReference type="ARBA" id="ARBA00022690"/>
    </source>
</evidence>
<dbReference type="GO" id="GO:0005576">
    <property type="term" value="C:extracellular region"/>
    <property type="evidence" value="ECO:0007669"/>
    <property type="project" value="UniProtKB-SubCell"/>
</dbReference>
<feature type="domain" description="Cystatin" evidence="8">
    <location>
        <begin position="105"/>
        <end position="213"/>
    </location>
</feature>
<name>A0A8I3X380_CALJA</name>
<evidence type="ECO:0000259" key="8">
    <source>
        <dbReference type="SMART" id="SM00043"/>
    </source>
</evidence>
<dbReference type="InterPro" id="IPR052333">
    <property type="entry name" value="Cystatin_spermatogenesis"/>
</dbReference>
<dbReference type="InterPro" id="IPR046350">
    <property type="entry name" value="Cystatin_sf"/>
</dbReference>
<evidence type="ECO:0000313" key="9">
    <source>
        <dbReference type="Ensembl" id="ENSCJAP00000092169.1"/>
    </source>
</evidence>
<comment type="subcellular location">
    <subcellularLocation>
        <location evidence="1">Secreted</location>
    </subcellularLocation>
</comment>
<dbReference type="PANTHER" id="PTHR47393">
    <property type="entry name" value="CYSTATIN-12-RELATED"/>
    <property type="match status" value="1"/>
</dbReference>
<dbReference type="OrthoDB" id="9829654at2759"/>
<dbReference type="RefSeq" id="XP_002747556.4">
    <property type="nucleotide sequence ID" value="XM_002747510.6"/>
</dbReference>
<dbReference type="KEGG" id="cjc:100402937"/>
<evidence type="ECO:0000256" key="1">
    <source>
        <dbReference type="ARBA" id="ARBA00004613"/>
    </source>
</evidence>
<gene>
    <name evidence="9" type="primary">LOC100402937</name>
</gene>
<dbReference type="InterPro" id="IPR000010">
    <property type="entry name" value="Cystatin_dom"/>
</dbReference>
<dbReference type="Ensembl" id="ENSCJAT00000126601.1">
    <property type="protein sequence ID" value="ENSCJAP00000092169.1"/>
    <property type="gene ID" value="ENSCJAG00000074097.1"/>
</dbReference>
<keyword evidence="6" id="KW-0732">Signal</keyword>
<dbReference type="CDD" id="cd00042">
    <property type="entry name" value="CY"/>
    <property type="match status" value="1"/>
</dbReference>